<dbReference type="SUPFAM" id="SSF53756">
    <property type="entry name" value="UDP-Glycosyltransferase/glycogen phosphorylase"/>
    <property type="match status" value="1"/>
</dbReference>
<name>A0AAP5XUT8_CITFR</name>
<dbReference type="Gene3D" id="3.40.50.2000">
    <property type="entry name" value="Glycogen Phosphorylase B"/>
    <property type="match status" value="2"/>
</dbReference>
<keyword evidence="2" id="KW-0808">Transferase</keyword>
<dbReference type="EMBL" id="JAWPBU010000012">
    <property type="protein sequence ID" value="MDW2759320.1"/>
    <property type="molecule type" value="Genomic_DNA"/>
</dbReference>
<accession>A0AAP5XUT8</accession>
<evidence type="ECO:0000313" key="2">
    <source>
        <dbReference type="EMBL" id="MDW2759320.1"/>
    </source>
</evidence>
<dbReference type="GO" id="GO:1901135">
    <property type="term" value="P:carbohydrate derivative metabolic process"/>
    <property type="evidence" value="ECO:0007669"/>
    <property type="project" value="UniProtKB-ARBA"/>
</dbReference>
<proteinExistence type="predicted"/>
<comment type="caution">
    <text evidence="2">The sequence shown here is derived from an EMBL/GenBank/DDBJ whole genome shotgun (WGS) entry which is preliminary data.</text>
</comment>
<dbReference type="RefSeq" id="WP_086529369.1">
    <property type="nucleotide sequence ID" value="NZ_CP056314.1"/>
</dbReference>
<dbReference type="Pfam" id="PF00534">
    <property type="entry name" value="Glycos_transf_1"/>
    <property type="match status" value="1"/>
</dbReference>
<reference evidence="2" key="1">
    <citation type="submission" date="2023-10" db="EMBL/GenBank/DDBJ databases">
        <title>Fecal carriage and genetic characteristics of carbapenem-resistant Enterobacterales among healthy adults from four provinces of China.</title>
        <authorList>
            <person name="Li Y."/>
            <person name="Zhang R."/>
        </authorList>
    </citation>
    <scope>NUCLEOTIDE SEQUENCE</scope>
    <source>
        <strain evidence="2">HN-136</strain>
    </source>
</reference>
<dbReference type="EC" id="2.4.-.-" evidence="2"/>
<evidence type="ECO:0000259" key="1">
    <source>
        <dbReference type="Pfam" id="PF00534"/>
    </source>
</evidence>
<dbReference type="Proteomes" id="UP001278087">
    <property type="component" value="Unassembled WGS sequence"/>
</dbReference>
<dbReference type="InterPro" id="IPR001296">
    <property type="entry name" value="Glyco_trans_1"/>
</dbReference>
<sequence>MMKVLHIVGNKIEASNGIGRLLPEMIKMQNKYSSVMDCSMYCINDDYDTTEFRVIDRYENDDVIIDEYDLFIFHGVYFYPYNSFAKKIIKHKKKYLVKPHSSLVVSAQKKSFLKKFLANAFLFKKFIKSASAVIFTNEDEGKNSVQWNARAIYEGNGISSIQYVKSEVRKKSQPYKFVYLSRIDFNHKGTDILLDALEILKGNGKIDGLNLSIYGKGSVKEEKELIRRIDELNISNVTFNGPIFGQLKNEMLSEKDIFILTSRYEGFPMAILEALDSGLPCLVTRGVNMSTIIEKYNVGWECDATPEDVAKQIVAVMNINEELLAKMSLQACEYIIKEHDWPSLVKYSESIYTKAYKRIM</sequence>
<keyword evidence="2" id="KW-0328">Glycosyltransferase</keyword>
<organism evidence="2 3">
    <name type="scientific">Citrobacter freundii</name>
    <dbReference type="NCBI Taxonomy" id="546"/>
    <lineage>
        <taxon>Bacteria</taxon>
        <taxon>Pseudomonadati</taxon>
        <taxon>Pseudomonadota</taxon>
        <taxon>Gammaproteobacteria</taxon>
        <taxon>Enterobacterales</taxon>
        <taxon>Enterobacteriaceae</taxon>
        <taxon>Citrobacter</taxon>
        <taxon>Citrobacter freundii complex</taxon>
    </lineage>
</organism>
<dbReference type="PANTHER" id="PTHR12526:SF630">
    <property type="entry name" value="GLYCOSYLTRANSFERASE"/>
    <property type="match status" value="1"/>
</dbReference>
<dbReference type="PANTHER" id="PTHR12526">
    <property type="entry name" value="GLYCOSYLTRANSFERASE"/>
    <property type="match status" value="1"/>
</dbReference>
<dbReference type="GO" id="GO:0016757">
    <property type="term" value="F:glycosyltransferase activity"/>
    <property type="evidence" value="ECO:0007669"/>
    <property type="project" value="UniProtKB-KW"/>
</dbReference>
<evidence type="ECO:0000313" key="3">
    <source>
        <dbReference type="Proteomes" id="UP001278087"/>
    </source>
</evidence>
<dbReference type="AlphaFoldDB" id="A0AAP5XUT8"/>
<gene>
    <name evidence="2" type="ORF">RYZ67_12615</name>
</gene>
<protein>
    <submittedName>
        <fullName evidence="2">Glycosyltransferase</fullName>
        <ecNumber evidence="2">2.4.-.-</ecNumber>
    </submittedName>
</protein>
<feature type="domain" description="Glycosyl transferase family 1" evidence="1">
    <location>
        <begin position="167"/>
        <end position="328"/>
    </location>
</feature>